<evidence type="ECO:0000256" key="4">
    <source>
        <dbReference type="ARBA" id="ARBA00022679"/>
    </source>
</evidence>
<dbReference type="KEGG" id="meh:M301_0483"/>
<evidence type="ECO:0000256" key="9">
    <source>
        <dbReference type="SAM" id="Coils"/>
    </source>
</evidence>
<name>D7DMF6_METV0</name>
<dbReference type="InterPro" id="IPR003594">
    <property type="entry name" value="HATPase_dom"/>
</dbReference>
<keyword evidence="9" id="KW-0175">Coiled coil</keyword>
<keyword evidence="13" id="KW-1185">Reference proteome</keyword>
<accession>D7DMF6</accession>
<dbReference type="GO" id="GO:0000155">
    <property type="term" value="F:phosphorelay sensor kinase activity"/>
    <property type="evidence" value="ECO:0007669"/>
    <property type="project" value="InterPro"/>
</dbReference>
<dbReference type="SUPFAM" id="SSF55785">
    <property type="entry name" value="PYP-like sensor domain (PAS domain)"/>
    <property type="match status" value="2"/>
</dbReference>
<dbReference type="Pfam" id="PF02518">
    <property type="entry name" value="HATPase_c"/>
    <property type="match status" value="1"/>
</dbReference>
<protein>
    <recommendedName>
        <fullName evidence="2">histidine kinase</fullName>
        <ecNumber evidence="2">2.7.13.3</ecNumber>
    </recommendedName>
</protein>
<evidence type="ECO:0000256" key="8">
    <source>
        <dbReference type="ARBA" id="ARBA00023012"/>
    </source>
</evidence>
<organism evidence="12 13">
    <name type="scientific">Methylotenera versatilis (strain 301)</name>
    <dbReference type="NCBI Taxonomy" id="666681"/>
    <lineage>
        <taxon>Bacteria</taxon>
        <taxon>Pseudomonadati</taxon>
        <taxon>Pseudomonadota</taxon>
        <taxon>Betaproteobacteria</taxon>
        <taxon>Nitrosomonadales</taxon>
        <taxon>Methylophilaceae</taxon>
        <taxon>Methylotenera</taxon>
    </lineage>
</organism>
<dbReference type="InterPro" id="IPR011712">
    <property type="entry name" value="Sig_transdc_His_kin_sub3_dim/P"/>
</dbReference>
<gene>
    <name evidence="12" type="ordered locus">M301_0483</name>
</gene>
<dbReference type="Pfam" id="PF07730">
    <property type="entry name" value="HisKA_3"/>
    <property type="match status" value="1"/>
</dbReference>
<dbReference type="RefSeq" id="WP_013147183.1">
    <property type="nucleotide sequence ID" value="NC_014207.1"/>
</dbReference>
<dbReference type="PANTHER" id="PTHR24421">
    <property type="entry name" value="NITRATE/NITRITE SENSOR PROTEIN NARX-RELATED"/>
    <property type="match status" value="1"/>
</dbReference>
<reference evidence="13" key="1">
    <citation type="submission" date="2010-05" db="EMBL/GenBank/DDBJ databases">
        <title>Complete sequence of Methylotenera sp. 301.</title>
        <authorList>
            <person name="Lucas S."/>
            <person name="Copeland A."/>
            <person name="Lapidus A."/>
            <person name="Cheng J.-F."/>
            <person name="Bruce D."/>
            <person name="Goodwin L."/>
            <person name="Pitluck S."/>
            <person name="Clum A."/>
            <person name="Land M."/>
            <person name="Hauser L."/>
            <person name="Kyrpides N."/>
            <person name="Ivanova N."/>
            <person name="Chistoservova L."/>
            <person name="Kalyuzhnaya M."/>
            <person name="Woyke T."/>
        </authorList>
    </citation>
    <scope>NUCLEOTIDE SEQUENCE [LARGE SCALE GENOMIC DNA]</scope>
    <source>
        <strain evidence="13">301</strain>
    </source>
</reference>
<dbReference type="InterPro" id="IPR035965">
    <property type="entry name" value="PAS-like_dom_sf"/>
</dbReference>
<dbReference type="GO" id="GO:0016020">
    <property type="term" value="C:membrane"/>
    <property type="evidence" value="ECO:0007669"/>
    <property type="project" value="InterPro"/>
</dbReference>
<dbReference type="Pfam" id="PF13426">
    <property type="entry name" value="PAS_9"/>
    <property type="match status" value="2"/>
</dbReference>
<dbReference type="AlphaFoldDB" id="D7DMF6"/>
<dbReference type="PANTHER" id="PTHR24421:SF10">
    <property type="entry name" value="NITRATE_NITRITE SENSOR PROTEIN NARQ"/>
    <property type="match status" value="1"/>
</dbReference>
<keyword evidence="8" id="KW-0902">Two-component regulatory system</keyword>
<dbReference type="SMART" id="SM00387">
    <property type="entry name" value="HATPase_c"/>
    <property type="match status" value="1"/>
</dbReference>
<dbReference type="InterPro" id="IPR036890">
    <property type="entry name" value="HATPase_C_sf"/>
</dbReference>
<evidence type="ECO:0000256" key="1">
    <source>
        <dbReference type="ARBA" id="ARBA00000085"/>
    </source>
</evidence>
<dbReference type="PROSITE" id="PS50113">
    <property type="entry name" value="PAC"/>
    <property type="match status" value="1"/>
</dbReference>
<dbReference type="Gene3D" id="3.30.450.20">
    <property type="entry name" value="PAS domain"/>
    <property type="match status" value="2"/>
</dbReference>
<dbReference type="GO" id="GO:0046983">
    <property type="term" value="F:protein dimerization activity"/>
    <property type="evidence" value="ECO:0007669"/>
    <property type="project" value="InterPro"/>
</dbReference>
<keyword evidence="7" id="KW-0067">ATP-binding</keyword>
<keyword evidence="4 12" id="KW-0808">Transferase</keyword>
<dbReference type="CDD" id="cd16917">
    <property type="entry name" value="HATPase_UhpB-NarQ-NarX-like"/>
    <property type="match status" value="1"/>
</dbReference>
<dbReference type="InterPro" id="IPR000700">
    <property type="entry name" value="PAS-assoc_C"/>
</dbReference>
<reference evidence="12 13" key="2">
    <citation type="journal article" date="2011" name="J. Bacteriol.">
        <title>Genomes of three methylotrophs from a single niche uncover genetic and metabolic divergence of Methylophilaceae.</title>
        <authorList>
            <person name="Lapidus A."/>
            <person name="Clum A."/>
            <person name="Labutti K."/>
            <person name="Kaluzhnaya M.G."/>
            <person name="Lim S."/>
            <person name="Beck D.A."/>
            <person name="Glavina Del Rio T."/>
            <person name="Nolan M."/>
            <person name="Mavromatis K."/>
            <person name="Huntemann M."/>
            <person name="Lucas S."/>
            <person name="Lidstrom M.E."/>
            <person name="Ivanova N."/>
            <person name="Chistoserdova L."/>
        </authorList>
    </citation>
    <scope>NUCLEOTIDE SEQUENCE [LARGE SCALE GENOMIC DNA]</scope>
    <source>
        <strain evidence="12 13">301</strain>
    </source>
</reference>
<sequence length="578" mass="65212">MDEEPLKHYQKRLQQLRDKAEADFAQAPALGSISAPQAVGLLTHELGVYQIELEMQNEELRLAQVALENSRDRYVDLYEFAPVGYLSITNTGLIHEVNLKAVTMLGFNRKNLIQRRFAQFIADDDKDRWYQLLQRYKRGDSEHSYSLDLQLIRSDKSTFFAHINCLQIKSTNNQLILRVAITNISQLKASSSELELLVRARTLELTDANLRLKQEIEDRKRIEAELEKSRIEFRLLVETMSEGLMVCDNKCIVTYINDRFCEMLKRPREEIVGHAAIEFIDETSQAAWSLQIANLKAGKVTSDEVKLKGPKGNGIWAKVSPSPLPDLHGGTVGNFSVFTDIDEHILAEYALRVSKNQLRKLSEQVMSAQEKERQRVSSELHDGIGQTLSAVKFCVEAGIKSICEHPTEESFRHLENVIPKIQHAIEEVRRISMALRPSMLDDIGVLATLTWFCRESSVVYKNISIQLQLDIKEEDIPVRIKVVIFRIVQEAFNNAVKHSSAERINIILKLVGSTIVLRIEDNGVGFDAKCVGSHGGVVSSGLGLASMRERAELASGIYSIDSTKGAGTKIQATWHRMS</sequence>
<evidence type="ECO:0000256" key="5">
    <source>
        <dbReference type="ARBA" id="ARBA00022741"/>
    </source>
</evidence>
<evidence type="ECO:0000256" key="7">
    <source>
        <dbReference type="ARBA" id="ARBA00022840"/>
    </source>
</evidence>
<dbReference type="EC" id="2.7.13.3" evidence="2"/>
<dbReference type="SUPFAM" id="SSF55874">
    <property type="entry name" value="ATPase domain of HSP90 chaperone/DNA topoisomerase II/histidine kinase"/>
    <property type="match status" value="1"/>
</dbReference>
<dbReference type="Proteomes" id="UP000000383">
    <property type="component" value="Chromosome"/>
</dbReference>
<dbReference type="EMBL" id="CP002056">
    <property type="protein sequence ID" value="ADI28867.1"/>
    <property type="molecule type" value="Genomic_DNA"/>
</dbReference>
<feature type="domain" description="PAS" evidence="10">
    <location>
        <begin position="229"/>
        <end position="277"/>
    </location>
</feature>
<dbReference type="SMART" id="SM00091">
    <property type="entry name" value="PAS"/>
    <property type="match status" value="2"/>
</dbReference>
<proteinExistence type="predicted"/>
<feature type="domain" description="PAS" evidence="10">
    <location>
        <begin position="70"/>
        <end position="140"/>
    </location>
</feature>
<dbReference type="CDD" id="cd00130">
    <property type="entry name" value="PAS"/>
    <property type="match status" value="2"/>
</dbReference>
<evidence type="ECO:0000256" key="2">
    <source>
        <dbReference type="ARBA" id="ARBA00012438"/>
    </source>
</evidence>
<evidence type="ECO:0000256" key="6">
    <source>
        <dbReference type="ARBA" id="ARBA00022777"/>
    </source>
</evidence>
<dbReference type="Gene3D" id="1.20.5.1930">
    <property type="match status" value="1"/>
</dbReference>
<dbReference type="InterPro" id="IPR000014">
    <property type="entry name" value="PAS"/>
</dbReference>
<dbReference type="HOGENOM" id="CLU_396844_0_0_4"/>
<dbReference type="GO" id="GO:0005524">
    <property type="term" value="F:ATP binding"/>
    <property type="evidence" value="ECO:0007669"/>
    <property type="project" value="UniProtKB-KW"/>
</dbReference>
<dbReference type="PROSITE" id="PS50112">
    <property type="entry name" value="PAS"/>
    <property type="match status" value="2"/>
</dbReference>
<evidence type="ECO:0000313" key="12">
    <source>
        <dbReference type="EMBL" id="ADI28867.1"/>
    </source>
</evidence>
<keyword evidence="6 12" id="KW-0418">Kinase</keyword>
<evidence type="ECO:0000259" key="11">
    <source>
        <dbReference type="PROSITE" id="PS50113"/>
    </source>
</evidence>
<feature type="coiled-coil region" evidence="9">
    <location>
        <begin position="205"/>
        <end position="232"/>
    </location>
</feature>
<dbReference type="NCBIfam" id="TIGR00229">
    <property type="entry name" value="sensory_box"/>
    <property type="match status" value="2"/>
</dbReference>
<feature type="domain" description="PAC" evidence="11">
    <location>
        <begin position="301"/>
        <end position="353"/>
    </location>
</feature>
<comment type="catalytic activity">
    <reaction evidence="1">
        <text>ATP + protein L-histidine = ADP + protein N-phospho-L-histidine.</text>
        <dbReference type="EC" id="2.7.13.3"/>
    </reaction>
</comment>
<dbReference type="eggNOG" id="COG4191">
    <property type="taxonomic scope" value="Bacteria"/>
</dbReference>
<keyword evidence="3" id="KW-0597">Phosphoprotein</keyword>
<keyword evidence="5" id="KW-0547">Nucleotide-binding</keyword>
<dbReference type="Gene3D" id="3.30.565.10">
    <property type="entry name" value="Histidine kinase-like ATPase, C-terminal domain"/>
    <property type="match status" value="1"/>
</dbReference>
<dbReference type="InterPro" id="IPR050482">
    <property type="entry name" value="Sensor_HK_TwoCompSys"/>
</dbReference>
<evidence type="ECO:0000256" key="3">
    <source>
        <dbReference type="ARBA" id="ARBA00022553"/>
    </source>
</evidence>
<dbReference type="eggNOG" id="COG4585">
    <property type="taxonomic scope" value="Bacteria"/>
</dbReference>
<evidence type="ECO:0000313" key="13">
    <source>
        <dbReference type="Proteomes" id="UP000000383"/>
    </source>
</evidence>
<evidence type="ECO:0000259" key="10">
    <source>
        <dbReference type="PROSITE" id="PS50112"/>
    </source>
</evidence>
<dbReference type="STRING" id="666681.M301_0483"/>
<dbReference type="OrthoDB" id="9813412at2"/>